<accession>A0ABQ0MLB9</accession>
<dbReference type="Gene3D" id="1.10.8.610">
    <property type="entry name" value="SirC, precorrin-2 dehydrogenase, C-terminal helical domain-like"/>
    <property type="match status" value="1"/>
</dbReference>
<dbReference type="InterPro" id="IPR042518">
    <property type="entry name" value="SirC_C"/>
</dbReference>
<evidence type="ECO:0000256" key="6">
    <source>
        <dbReference type="ARBA" id="ARBA00047561"/>
    </source>
</evidence>
<evidence type="ECO:0000313" key="7">
    <source>
        <dbReference type="EMBL" id="GAW67886.1"/>
    </source>
</evidence>
<evidence type="ECO:0000256" key="2">
    <source>
        <dbReference type="ARBA" id="ARBA00012400"/>
    </source>
</evidence>
<dbReference type="PANTHER" id="PTHR35330">
    <property type="entry name" value="SIROHEME BIOSYNTHESIS PROTEIN MET8"/>
    <property type="match status" value="1"/>
</dbReference>
<dbReference type="InterPro" id="IPR036291">
    <property type="entry name" value="NAD(P)-bd_dom_sf"/>
</dbReference>
<dbReference type="InterPro" id="IPR006367">
    <property type="entry name" value="Sirohaem_synthase_N"/>
</dbReference>
<keyword evidence="4" id="KW-0520">NAD</keyword>
<dbReference type="InterPro" id="IPR028161">
    <property type="entry name" value="Met8-like"/>
</dbReference>
<dbReference type="Pfam" id="PF13241">
    <property type="entry name" value="NAD_binding_7"/>
    <property type="match status" value="1"/>
</dbReference>
<dbReference type="SUPFAM" id="SSF51735">
    <property type="entry name" value="NAD(P)-binding Rossmann-fold domains"/>
    <property type="match status" value="1"/>
</dbReference>
<dbReference type="EMBL" id="BDQG01000001">
    <property type="protein sequence ID" value="GAW67886.1"/>
    <property type="molecule type" value="Genomic_DNA"/>
</dbReference>
<organism evidence="7 8">
    <name type="scientific">Geoanaerobacter pelophilus</name>
    <dbReference type="NCBI Taxonomy" id="60036"/>
    <lineage>
        <taxon>Bacteria</taxon>
        <taxon>Pseudomonadati</taxon>
        <taxon>Thermodesulfobacteriota</taxon>
        <taxon>Desulfuromonadia</taxon>
        <taxon>Geobacterales</taxon>
        <taxon>Geobacteraceae</taxon>
        <taxon>Geoanaerobacter</taxon>
    </lineage>
</organism>
<dbReference type="PANTHER" id="PTHR35330:SF1">
    <property type="entry name" value="SIROHEME BIOSYNTHESIS PROTEIN MET8"/>
    <property type="match status" value="1"/>
</dbReference>
<dbReference type="EC" id="1.3.1.76" evidence="2"/>
<evidence type="ECO:0000256" key="1">
    <source>
        <dbReference type="ARBA" id="ARBA00005010"/>
    </source>
</evidence>
<dbReference type="SUPFAM" id="SSF75615">
    <property type="entry name" value="Siroheme synthase middle domains-like"/>
    <property type="match status" value="1"/>
</dbReference>
<reference evidence="8" key="1">
    <citation type="submission" date="2017-05" db="EMBL/GenBank/DDBJ databases">
        <title>Draft genome sequence of Geobacter pelophilus, a iron(III)-reducing bacteria.</title>
        <authorList>
            <person name="Aoyagi T."/>
            <person name="Koike H."/>
            <person name="Morita T."/>
            <person name="Sato Y."/>
            <person name="Habe H."/>
            <person name="Hori T."/>
        </authorList>
    </citation>
    <scope>NUCLEOTIDE SEQUENCE [LARGE SCALE GENOMIC DNA]</scope>
    <source>
        <strain evidence="8">Drf2</strain>
    </source>
</reference>
<comment type="catalytic activity">
    <reaction evidence="6">
        <text>precorrin-2 + NAD(+) = sirohydrochlorin + NADH + 2 H(+)</text>
        <dbReference type="Rhea" id="RHEA:15613"/>
        <dbReference type="ChEBI" id="CHEBI:15378"/>
        <dbReference type="ChEBI" id="CHEBI:57540"/>
        <dbReference type="ChEBI" id="CHEBI:57945"/>
        <dbReference type="ChEBI" id="CHEBI:58351"/>
        <dbReference type="ChEBI" id="CHEBI:58827"/>
        <dbReference type="EC" id="1.3.1.76"/>
    </reaction>
</comment>
<evidence type="ECO:0000256" key="4">
    <source>
        <dbReference type="ARBA" id="ARBA00023027"/>
    </source>
</evidence>
<gene>
    <name evidence="7" type="ORF">GPEL0_01r3969</name>
</gene>
<proteinExistence type="predicted"/>
<dbReference type="Gene3D" id="3.40.50.720">
    <property type="entry name" value="NAD(P)-binding Rossmann-like Domain"/>
    <property type="match status" value="1"/>
</dbReference>
<keyword evidence="5" id="KW-0627">Porphyrin biosynthesis</keyword>
<comment type="caution">
    <text evidence="7">The sequence shown here is derived from an EMBL/GenBank/DDBJ whole genome shotgun (WGS) entry which is preliminary data.</text>
</comment>
<name>A0ABQ0MLB9_9BACT</name>
<dbReference type="RefSeq" id="WP_085815179.1">
    <property type="nucleotide sequence ID" value="NZ_BDQG01000001.1"/>
</dbReference>
<sequence>MRYYPINIELHDQSVVIVGGGKVAARKAKRLIAAGARLTVVAPILAPTLAELAKKGSLRHLERDYRHGDLAGALLAFAATDNPLLNREVAAEAKERGILVDVVDAPRQSAFTTPAVLEQGDLLITVSTGGASPSLSRQIVAMIEPLFGPEYAEAVSLLGTAREKLLTEKVVNAYNDPVFAELAALNLPALIKNGQRNVIDQILLKLSATGARPGPDGADKKEPS</sequence>
<dbReference type="Proteomes" id="UP000194153">
    <property type="component" value="Unassembled WGS sequence"/>
</dbReference>
<keyword evidence="8" id="KW-1185">Reference proteome</keyword>
<dbReference type="NCBIfam" id="TIGR01470">
    <property type="entry name" value="cysG_Nterm"/>
    <property type="match status" value="1"/>
</dbReference>
<protein>
    <recommendedName>
        <fullName evidence="2">precorrin-2 dehydrogenase</fullName>
        <ecNumber evidence="2">1.3.1.76</ecNumber>
    </recommendedName>
</protein>
<keyword evidence="3" id="KW-0560">Oxidoreductase</keyword>
<evidence type="ECO:0000313" key="8">
    <source>
        <dbReference type="Proteomes" id="UP000194153"/>
    </source>
</evidence>
<evidence type="ECO:0000256" key="3">
    <source>
        <dbReference type="ARBA" id="ARBA00023002"/>
    </source>
</evidence>
<evidence type="ECO:0000256" key="5">
    <source>
        <dbReference type="ARBA" id="ARBA00023244"/>
    </source>
</evidence>
<comment type="pathway">
    <text evidence="1">Porphyrin-containing compound metabolism; siroheme biosynthesis; sirohydrochlorin from precorrin-2: step 1/1.</text>
</comment>